<protein>
    <submittedName>
        <fullName evidence="1">Uncharacterized protein</fullName>
    </submittedName>
</protein>
<dbReference type="AlphaFoldDB" id="A0A4C1V572"/>
<dbReference type="Proteomes" id="UP000299102">
    <property type="component" value="Unassembled WGS sequence"/>
</dbReference>
<dbReference type="EMBL" id="BGZK01000273">
    <property type="protein sequence ID" value="GBP33385.1"/>
    <property type="molecule type" value="Genomic_DNA"/>
</dbReference>
<evidence type="ECO:0000313" key="2">
    <source>
        <dbReference type="Proteomes" id="UP000299102"/>
    </source>
</evidence>
<keyword evidence="2" id="KW-1185">Reference proteome</keyword>
<accession>A0A4C1V572</accession>
<reference evidence="1 2" key="1">
    <citation type="journal article" date="2019" name="Commun. Biol.">
        <title>The bagworm genome reveals a unique fibroin gene that provides high tensile strength.</title>
        <authorList>
            <person name="Kono N."/>
            <person name="Nakamura H."/>
            <person name="Ohtoshi R."/>
            <person name="Tomita M."/>
            <person name="Numata K."/>
            <person name="Arakawa K."/>
        </authorList>
    </citation>
    <scope>NUCLEOTIDE SEQUENCE [LARGE SCALE GENOMIC DNA]</scope>
</reference>
<gene>
    <name evidence="1" type="ORF">EVAR_6733_1</name>
</gene>
<sequence length="120" mass="14192">MLDRNLHVRDHIRRIRKTAEFYLARLNCVLATNAHWCVINSVLHWDIDLPSITKYMKDAFERFFSIAELHSNSLLSAAVSYEVPPTYHFIRRPRNIIIDPLDDFTAKVERLIEINKQNDN</sequence>
<comment type="caution">
    <text evidence="1">The sequence shown here is derived from an EMBL/GenBank/DDBJ whole genome shotgun (WGS) entry which is preliminary data.</text>
</comment>
<evidence type="ECO:0000313" key="1">
    <source>
        <dbReference type="EMBL" id="GBP33385.1"/>
    </source>
</evidence>
<organism evidence="1 2">
    <name type="scientific">Eumeta variegata</name>
    <name type="common">Bagworm moth</name>
    <name type="synonym">Eumeta japonica</name>
    <dbReference type="NCBI Taxonomy" id="151549"/>
    <lineage>
        <taxon>Eukaryota</taxon>
        <taxon>Metazoa</taxon>
        <taxon>Ecdysozoa</taxon>
        <taxon>Arthropoda</taxon>
        <taxon>Hexapoda</taxon>
        <taxon>Insecta</taxon>
        <taxon>Pterygota</taxon>
        <taxon>Neoptera</taxon>
        <taxon>Endopterygota</taxon>
        <taxon>Lepidoptera</taxon>
        <taxon>Glossata</taxon>
        <taxon>Ditrysia</taxon>
        <taxon>Tineoidea</taxon>
        <taxon>Psychidae</taxon>
        <taxon>Oiketicinae</taxon>
        <taxon>Eumeta</taxon>
    </lineage>
</organism>
<name>A0A4C1V572_EUMVA</name>
<proteinExistence type="predicted"/>
<dbReference type="OrthoDB" id="10050074at2759"/>